<dbReference type="EMBL" id="JACIET010000001">
    <property type="protein sequence ID" value="MBB4010981.1"/>
    <property type="molecule type" value="Genomic_DNA"/>
</dbReference>
<proteinExistence type="predicted"/>
<evidence type="ECO:0000313" key="3">
    <source>
        <dbReference type="EMBL" id="MBB4010981.1"/>
    </source>
</evidence>
<reference evidence="3 4" key="1">
    <citation type="submission" date="2020-08" db="EMBL/GenBank/DDBJ databases">
        <title>Genomic Encyclopedia of Type Strains, Phase IV (KMG-IV): sequencing the most valuable type-strain genomes for metagenomic binning, comparative biology and taxonomic classification.</title>
        <authorList>
            <person name="Goeker M."/>
        </authorList>
    </citation>
    <scope>NUCLEOTIDE SEQUENCE [LARGE SCALE GENOMIC DNA]</scope>
    <source>
        <strain evidence="3 4">DSM 106739</strain>
    </source>
</reference>
<dbReference type="AlphaFoldDB" id="A0A840BBR2"/>
<name>A0A840BBR2_9RHOO</name>
<keyword evidence="4" id="KW-1185">Reference proteome</keyword>
<feature type="chain" id="PRO_5032724096" evidence="2">
    <location>
        <begin position="22"/>
        <end position="106"/>
    </location>
</feature>
<evidence type="ECO:0000313" key="4">
    <source>
        <dbReference type="Proteomes" id="UP000561045"/>
    </source>
</evidence>
<evidence type="ECO:0000256" key="1">
    <source>
        <dbReference type="SAM" id="MobiDB-lite"/>
    </source>
</evidence>
<gene>
    <name evidence="3" type="ORF">GGR36_000289</name>
</gene>
<feature type="signal peptide" evidence="2">
    <location>
        <begin position="1"/>
        <end position="21"/>
    </location>
</feature>
<feature type="region of interest" description="Disordered" evidence="1">
    <location>
        <begin position="19"/>
        <end position="106"/>
    </location>
</feature>
<dbReference type="RefSeq" id="WP_183631133.1">
    <property type="nucleotide sequence ID" value="NZ_BAABLE010000011.1"/>
</dbReference>
<organism evidence="3 4">
    <name type="scientific">Niveibacterium umoris</name>
    <dbReference type="NCBI Taxonomy" id="1193620"/>
    <lineage>
        <taxon>Bacteria</taxon>
        <taxon>Pseudomonadati</taxon>
        <taxon>Pseudomonadota</taxon>
        <taxon>Betaproteobacteria</taxon>
        <taxon>Rhodocyclales</taxon>
        <taxon>Rhodocyclaceae</taxon>
        <taxon>Niveibacterium</taxon>
    </lineage>
</organism>
<protein>
    <submittedName>
        <fullName evidence="3">Uncharacterized protein</fullName>
    </submittedName>
</protein>
<comment type="caution">
    <text evidence="3">The sequence shown here is derived from an EMBL/GenBank/DDBJ whole genome shotgun (WGS) entry which is preliminary data.</text>
</comment>
<sequence>MRLEYPFLTIATALVTTTAFAQSTPTPPAGEGPRHDPPPQAYTDCQGKKEGATVQHTTPEGVVPAVCVNSPKGLVARPSRPRPQDGASPASAPPSAPANATDKPRR</sequence>
<evidence type="ECO:0000256" key="2">
    <source>
        <dbReference type="SAM" id="SignalP"/>
    </source>
</evidence>
<keyword evidence="2" id="KW-0732">Signal</keyword>
<accession>A0A840BBR2</accession>
<dbReference type="Proteomes" id="UP000561045">
    <property type="component" value="Unassembled WGS sequence"/>
</dbReference>